<dbReference type="PANTHER" id="PTHR43798:SF33">
    <property type="entry name" value="HYDROLASE, PUTATIVE (AFU_ORTHOLOGUE AFUA_2G14860)-RELATED"/>
    <property type="match status" value="1"/>
</dbReference>
<dbReference type="InterPro" id="IPR029058">
    <property type="entry name" value="AB_hydrolase_fold"/>
</dbReference>
<gene>
    <name evidence="2" type="ORF">HMPREF0080_00210</name>
</gene>
<dbReference type="GO" id="GO:0016787">
    <property type="term" value="F:hydrolase activity"/>
    <property type="evidence" value="ECO:0007669"/>
    <property type="project" value="UniProtKB-KW"/>
</dbReference>
<feature type="domain" description="AB hydrolase-1" evidence="1">
    <location>
        <begin position="14"/>
        <end position="244"/>
    </location>
</feature>
<dbReference type="STRING" id="861450.HMPREF0080_00210"/>
<keyword evidence="2" id="KW-0378">Hydrolase</keyword>
<dbReference type="HOGENOM" id="CLU_020336_44_1_9"/>
<proteinExistence type="predicted"/>
<reference evidence="2 3" key="1">
    <citation type="submission" date="2011-08" db="EMBL/GenBank/DDBJ databases">
        <authorList>
            <person name="Weinstock G."/>
            <person name="Sodergren E."/>
            <person name="Clifton S."/>
            <person name="Fulton L."/>
            <person name="Fulton B."/>
            <person name="Courtney L."/>
            <person name="Fronick C."/>
            <person name="Harrison M."/>
            <person name="Strong C."/>
            <person name="Farmer C."/>
            <person name="Delahaunty K."/>
            <person name="Markovic C."/>
            <person name="Hall O."/>
            <person name="Minx P."/>
            <person name="Tomlinson C."/>
            <person name="Mitreva M."/>
            <person name="Hou S."/>
            <person name="Chen J."/>
            <person name="Wollam A."/>
            <person name="Pepin K.H."/>
            <person name="Johnson M."/>
            <person name="Bhonagiri V."/>
            <person name="Zhang X."/>
            <person name="Suruliraj S."/>
            <person name="Warren W."/>
            <person name="Chinwalla A."/>
            <person name="Mardis E.R."/>
            <person name="Wilson R.K."/>
        </authorList>
    </citation>
    <scope>NUCLEOTIDE SEQUENCE [LARGE SCALE GENOMIC DNA]</scope>
    <source>
        <strain evidence="2 3">F0357</strain>
    </source>
</reference>
<name>G9YF00_9FIRM</name>
<dbReference type="Pfam" id="PF12697">
    <property type="entry name" value="Abhydrolase_6"/>
    <property type="match status" value="1"/>
</dbReference>
<protein>
    <submittedName>
        <fullName evidence="2">Hydrolase, alpha/beta domain protein</fullName>
    </submittedName>
</protein>
<dbReference type="eggNOG" id="COG0596">
    <property type="taxonomic scope" value="Bacteria"/>
</dbReference>
<dbReference type="GO" id="GO:0016020">
    <property type="term" value="C:membrane"/>
    <property type="evidence" value="ECO:0007669"/>
    <property type="project" value="TreeGrafter"/>
</dbReference>
<sequence length="253" mass="29183">MTFHEYGKQNNRNIVLIHPSVVTWDYFSRVCPLLCEDFHLIIPALPGYDREAPNEDFTSVEDISARISDYLVLKGIEDVDILYGCSMGGSVVLRMLADHKVRVKNAIADGAITPYQLPWLITRLIAVRDFMMVSVAKAGGLKILEKAFSADEYSKEDLEYLSGVLRFMSYKTIWRTFESCNNYKMPDPVPEISGHLEYWYGDKEEKDRAWDIQYVKRHFSGTKLIKIRNCGHGSMVPLYPQELAVRFKMLTHR</sequence>
<accession>G9YF00</accession>
<dbReference type="OrthoDB" id="1643507at2"/>
<organism evidence="2 3">
    <name type="scientific">Anaeroglobus geminatus F0357</name>
    <dbReference type="NCBI Taxonomy" id="861450"/>
    <lineage>
        <taxon>Bacteria</taxon>
        <taxon>Bacillati</taxon>
        <taxon>Bacillota</taxon>
        <taxon>Negativicutes</taxon>
        <taxon>Veillonellales</taxon>
        <taxon>Veillonellaceae</taxon>
        <taxon>Anaeroglobus</taxon>
    </lineage>
</organism>
<dbReference type="SUPFAM" id="SSF53474">
    <property type="entry name" value="alpha/beta-Hydrolases"/>
    <property type="match status" value="1"/>
</dbReference>
<comment type="caution">
    <text evidence="2">The sequence shown here is derived from an EMBL/GenBank/DDBJ whole genome shotgun (WGS) entry which is preliminary data.</text>
</comment>
<dbReference type="RefSeq" id="WP_006789193.1">
    <property type="nucleotide sequence ID" value="NZ_JH417567.1"/>
</dbReference>
<dbReference type="InterPro" id="IPR000073">
    <property type="entry name" value="AB_hydrolase_1"/>
</dbReference>
<keyword evidence="3" id="KW-1185">Reference proteome</keyword>
<dbReference type="PATRIC" id="fig|861450.3.peg.202"/>
<evidence type="ECO:0000259" key="1">
    <source>
        <dbReference type="Pfam" id="PF12697"/>
    </source>
</evidence>
<evidence type="ECO:0000313" key="2">
    <source>
        <dbReference type="EMBL" id="EHM43335.1"/>
    </source>
</evidence>
<dbReference type="InterPro" id="IPR050266">
    <property type="entry name" value="AB_hydrolase_sf"/>
</dbReference>
<dbReference type="PANTHER" id="PTHR43798">
    <property type="entry name" value="MONOACYLGLYCEROL LIPASE"/>
    <property type="match status" value="1"/>
</dbReference>
<dbReference type="EMBL" id="AGCJ01000009">
    <property type="protein sequence ID" value="EHM43335.1"/>
    <property type="molecule type" value="Genomic_DNA"/>
</dbReference>
<dbReference type="Gene3D" id="3.40.50.1820">
    <property type="entry name" value="alpha/beta hydrolase"/>
    <property type="match status" value="1"/>
</dbReference>
<dbReference type="AlphaFoldDB" id="G9YF00"/>
<evidence type="ECO:0000313" key="3">
    <source>
        <dbReference type="Proteomes" id="UP000005481"/>
    </source>
</evidence>
<dbReference type="Proteomes" id="UP000005481">
    <property type="component" value="Unassembled WGS sequence"/>
</dbReference>